<dbReference type="RefSeq" id="WP_316699044.1">
    <property type="nucleotide sequence ID" value="NZ_CP136336.1"/>
</dbReference>
<evidence type="ECO:0008006" key="4">
    <source>
        <dbReference type="Google" id="ProtNLM"/>
    </source>
</evidence>
<evidence type="ECO:0000313" key="3">
    <source>
        <dbReference type="Proteomes" id="UP001303946"/>
    </source>
</evidence>
<dbReference type="Proteomes" id="UP001303946">
    <property type="component" value="Chromosome"/>
</dbReference>
<reference evidence="2 3" key="1">
    <citation type="submission" date="2023-10" db="EMBL/GenBank/DDBJ databases">
        <title>Bacteria for the degradation of biodegradable plastic PBAT(Polybutylene adipate terephthalate).</title>
        <authorList>
            <person name="Weon H.-Y."/>
            <person name="Yeon J."/>
        </authorList>
    </citation>
    <scope>NUCLEOTIDE SEQUENCE [LARGE SCALE GENOMIC DNA]</scope>
    <source>
        <strain evidence="2 3">SBD 7-3</strain>
    </source>
</reference>
<gene>
    <name evidence="2" type="ORF">RXV79_16635</name>
</gene>
<keyword evidence="1" id="KW-0472">Membrane</keyword>
<feature type="transmembrane region" description="Helical" evidence="1">
    <location>
        <begin position="6"/>
        <end position="26"/>
    </location>
</feature>
<keyword evidence="1" id="KW-1133">Transmembrane helix</keyword>
<dbReference type="EMBL" id="CP136336">
    <property type="protein sequence ID" value="WOB06548.1"/>
    <property type="molecule type" value="Genomic_DNA"/>
</dbReference>
<proteinExistence type="predicted"/>
<evidence type="ECO:0000256" key="1">
    <source>
        <dbReference type="SAM" id="Phobius"/>
    </source>
</evidence>
<name>A0ABZ0CNX6_9BURK</name>
<organism evidence="2 3">
    <name type="scientific">Piscinibacter gummiphilus</name>
    <dbReference type="NCBI Taxonomy" id="946333"/>
    <lineage>
        <taxon>Bacteria</taxon>
        <taxon>Pseudomonadati</taxon>
        <taxon>Pseudomonadota</taxon>
        <taxon>Betaproteobacteria</taxon>
        <taxon>Burkholderiales</taxon>
        <taxon>Sphaerotilaceae</taxon>
        <taxon>Piscinibacter</taxon>
    </lineage>
</organism>
<keyword evidence="3" id="KW-1185">Reference proteome</keyword>
<accession>A0ABZ0CNX6</accession>
<keyword evidence="1" id="KW-0812">Transmembrane</keyword>
<evidence type="ECO:0000313" key="2">
    <source>
        <dbReference type="EMBL" id="WOB06548.1"/>
    </source>
</evidence>
<protein>
    <recommendedName>
        <fullName evidence="4">Nicotinamide riboside transporter PnuC</fullName>
    </recommendedName>
</protein>
<sequence length="78" mass="8993">MSFAEVIRVYLPWLLSGITIWMNVLAGNMHPRAWVVGLVGQALWTVWTIADQAWGLLPLNAALWVVYARNHLKWRGHR</sequence>